<evidence type="ECO:0000259" key="7">
    <source>
        <dbReference type="Pfam" id="PF08281"/>
    </source>
</evidence>
<evidence type="ECO:0000313" key="9">
    <source>
        <dbReference type="Proteomes" id="UP000199648"/>
    </source>
</evidence>
<accession>A0A1G5QVN1</accession>
<dbReference type="Gene3D" id="1.10.1740.10">
    <property type="match status" value="1"/>
</dbReference>
<keyword evidence="9" id="KW-1185">Reference proteome</keyword>
<dbReference type="NCBIfam" id="TIGR02937">
    <property type="entry name" value="sigma70-ECF"/>
    <property type="match status" value="1"/>
</dbReference>
<dbReference type="InterPro" id="IPR039425">
    <property type="entry name" value="RNA_pol_sigma-70-like"/>
</dbReference>
<dbReference type="GO" id="GO:0003677">
    <property type="term" value="F:DNA binding"/>
    <property type="evidence" value="ECO:0007669"/>
    <property type="project" value="InterPro"/>
</dbReference>
<proteinExistence type="inferred from homology"/>
<feature type="compositionally biased region" description="Basic and acidic residues" evidence="5">
    <location>
        <begin position="83"/>
        <end position="95"/>
    </location>
</feature>
<dbReference type="Pfam" id="PF04542">
    <property type="entry name" value="Sigma70_r2"/>
    <property type="match status" value="1"/>
</dbReference>
<reference evidence="8 9" key="1">
    <citation type="submission" date="2016-10" db="EMBL/GenBank/DDBJ databases">
        <authorList>
            <person name="de Groot N.N."/>
        </authorList>
    </citation>
    <scope>NUCLEOTIDE SEQUENCE [LARGE SCALE GENOMIC DNA]</scope>
    <source>
        <strain evidence="8 9">HLD2</strain>
    </source>
</reference>
<evidence type="ECO:0000313" key="8">
    <source>
        <dbReference type="EMBL" id="SCZ65600.1"/>
    </source>
</evidence>
<dbReference type="OrthoDB" id="9797134at2"/>
<dbReference type="InterPro" id="IPR013324">
    <property type="entry name" value="RNA_pol_sigma_r3/r4-like"/>
</dbReference>
<comment type="similarity">
    <text evidence="1">Belongs to the sigma-70 factor family. ECF subfamily.</text>
</comment>
<feature type="region of interest" description="Disordered" evidence="5">
    <location>
        <begin position="81"/>
        <end position="101"/>
    </location>
</feature>
<keyword evidence="3" id="KW-0731">Sigma factor</keyword>
<keyword evidence="4" id="KW-0804">Transcription</keyword>
<dbReference type="STRING" id="415747.SAMN03097708_02847"/>
<dbReference type="PANTHER" id="PTHR43133:SF25">
    <property type="entry name" value="RNA POLYMERASE SIGMA FACTOR RFAY-RELATED"/>
    <property type="match status" value="1"/>
</dbReference>
<dbReference type="Gene3D" id="1.10.10.10">
    <property type="entry name" value="Winged helix-like DNA-binding domain superfamily/Winged helix DNA-binding domain"/>
    <property type="match status" value="1"/>
</dbReference>
<evidence type="ECO:0000256" key="5">
    <source>
        <dbReference type="SAM" id="MobiDB-lite"/>
    </source>
</evidence>
<organism evidence="8 9">
    <name type="scientific">Thiohalomonas denitrificans</name>
    <dbReference type="NCBI Taxonomy" id="415747"/>
    <lineage>
        <taxon>Bacteria</taxon>
        <taxon>Pseudomonadati</taxon>
        <taxon>Pseudomonadota</taxon>
        <taxon>Gammaproteobacteria</taxon>
        <taxon>Thiohalomonadales</taxon>
        <taxon>Thiohalomonadaceae</taxon>
        <taxon>Thiohalomonas</taxon>
    </lineage>
</organism>
<dbReference type="Proteomes" id="UP000199648">
    <property type="component" value="Unassembled WGS sequence"/>
</dbReference>
<dbReference type="PANTHER" id="PTHR43133">
    <property type="entry name" value="RNA POLYMERASE ECF-TYPE SIGMA FACTO"/>
    <property type="match status" value="1"/>
</dbReference>
<dbReference type="InterPro" id="IPR007627">
    <property type="entry name" value="RNA_pol_sigma70_r2"/>
</dbReference>
<dbReference type="EMBL" id="FMWD01000010">
    <property type="protein sequence ID" value="SCZ65600.1"/>
    <property type="molecule type" value="Genomic_DNA"/>
</dbReference>
<dbReference type="Pfam" id="PF08281">
    <property type="entry name" value="Sigma70_r4_2"/>
    <property type="match status" value="1"/>
</dbReference>
<evidence type="ECO:0000256" key="3">
    <source>
        <dbReference type="ARBA" id="ARBA00023082"/>
    </source>
</evidence>
<feature type="domain" description="RNA polymerase sigma-70 region 2" evidence="6">
    <location>
        <begin position="21"/>
        <end position="82"/>
    </location>
</feature>
<name>A0A1G5QVN1_9GAMM</name>
<dbReference type="CDD" id="cd06171">
    <property type="entry name" value="Sigma70_r4"/>
    <property type="match status" value="1"/>
</dbReference>
<evidence type="ECO:0000259" key="6">
    <source>
        <dbReference type="Pfam" id="PF04542"/>
    </source>
</evidence>
<dbReference type="SUPFAM" id="SSF88659">
    <property type="entry name" value="Sigma3 and sigma4 domains of RNA polymerase sigma factors"/>
    <property type="match status" value="1"/>
</dbReference>
<evidence type="ECO:0000256" key="1">
    <source>
        <dbReference type="ARBA" id="ARBA00010641"/>
    </source>
</evidence>
<dbReference type="InterPro" id="IPR013249">
    <property type="entry name" value="RNA_pol_sigma70_r4_t2"/>
</dbReference>
<gene>
    <name evidence="8" type="ORF">SAMN03097708_02847</name>
</gene>
<dbReference type="RefSeq" id="WP_092998497.1">
    <property type="nucleotide sequence ID" value="NZ_FMWD01000010.1"/>
</dbReference>
<evidence type="ECO:0000256" key="4">
    <source>
        <dbReference type="ARBA" id="ARBA00023163"/>
    </source>
</evidence>
<feature type="domain" description="RNA polymerase sigma factor 70 region 4 type 2" evidence="7">
    <location>
        <begin position="113"/>
        <end position="164"/>
    </location>
</feature>
<dbReference type="AlphaFoldDB" id="A0A1G5QVN1"/>
<dbReference type="GO" id="GO:0006352">
    <property type="term" value="P:DNA-templated transcription initiation"/>
    <property type="evidence" value="ECO:0007669"/>
    <property type="project" value="InterPro"/>
</dbReference>
<dbReference type="InterPro" id="IPR036388">
    <property type="entry name" value="WH-like_DNA-bd_sf"/>
</dbReference>
<dbReference type="GO" id="GO:0016987">
    <property type="term" value="F:sigma factor activity"/>
    <property type="evidence" value="ECO:0007669"/>
    <property type="project" value="UniProtKB-KW"/>
</dbReference>
<dbReference type="SUPFAM" id="SSF88946">
    <property type="entry name" value="Sigma2 domain of RNA polymerase sigma factors"/>
    <property type="match status" value="1"/>
</dbReference>
<dbReference type="InterPro" id="IPR014284">
    <property type="entry name" value="RNA_pol_sigma-70_dom"/>
</dbReference>
<protein>
    <submittedName>
        <fullName evidence="8">RNA polymerase sigma-70 factor, ECF subfamily</fullName>
    </submittedName>
</protein>
<dbReference type="InterPro" id="IPR013325">
    <property type="entry name" value="RNA_pol_sigma_r2"/>
</dbReference>
<keyword evidence="2" id="KW-0805">Transcription regulation</keyword>
<evidence type="ECO:0000256" key="2">
    <source>
        <dbReference type="ARBA" id="ARBA00023015"/>
    </source>
</evidence>
<sequence length="185" mass="21032">MSVFDWFCGARQTQHQLAESRKRLYRMALAWTGDPALADDLAQETLTRALQKAHQVRDPDRFNGWLFAVLHSCWREHLRRRRPEQLDEEEKHRLPAGDLGPAQLRNSGQITALVRAAVAELPDGQRQVVSLVDLEGLSYAEVAGMLSVPVGTVMSRLCRARRALQSRLLNLHQETMESARLRSVK</sequence>